<keyword evidence="2 7" id="KW-0808">Transferase</keyword>
<comment type="subcellular location">
    <subcellularLocation>
        <location evidence="1">Membrane</location>
        <topology evidence="1">Multi-pass membrane protein</topology>
    </subcellularLocation>
</comment>
<comment type="catalytic activity">
    <reaction evidence="7">
        <text>L-cysteinyl-[protein] + hexadecanoyl-CoA = S-hexadecanoyl-L-cysteinyl-[protein] + CoA</text>
        <dbReference type="Rhea" id="RHEA:36683"/>
        <dbReference type="Rhea" id="RHEA-COMP:10131"/>
        <dbReference type="Rhea" id="RHEA-COMP:11032"/>
        <dbReference type="ChEBI" id="CHEBI:29950"/>
        <dbReference type="ChEBI" id="CHEBI:57287"/>
        <dbReference type="ChEBI" id="CHEBI:57379"/>
        <dbReference type="ChEBI" id="CHEBI:74151"/>
        <dbReference type="EC" id="2.3.1.225"/>
    </reaction>
</comment>
<sequence length="279" mass="32410">MASFIHRILPKKGSDLAAFVFMFVMLWVIALFELFVVLPEFHEPFSPWYLIHVVCGLFLFLNVFSNLYQVIMTDITGANLALPSVLKPGWTYCPYCQMNAPPRAHHCHACNVCVLRRDHHCIFAGKCVGHSNYRYYLFLALYLWLGALYANIFHWQYVTSVIGTFGWATMFTMFMPMLSWMVGHTTVFQTFVTFMAGISLFAFVMFSFLLFFQVNIISRGQTSYERKKKKRLYDKGVVDNFVEILGKKWYISWLWPTVPSTLPGDGTNYTQLTESMKDM</sequence>
<organism evidence="9 10">
    <name type="scientific">Actinia tenebrosa</name>
    <name type="common">Australian red waratah sea anemone</name>
    <dbReference type="NCBI Taxonomy" id="6105"/>
    <lineage>
        <taxon>Eukaryota</taxon>
        <taxon>Metazoa</taxon>
        <taxon>Cnidaria</taxon>
        <taxon>Anthozoa</taxon>
        <taxon>Hexacorallia</taxon>
        <taxon>Actiniaria</taxon>
        <taxon>Actiniidae</taxon>
        <taxon>Actinia</taxon>
    </lineage>
</organism>
<evidence type="ECO:0000259" key="8">
    <source>
        <dbReference type="Pfam" id="PF01529"/>
    </source>
</evidence>
<dbReference type="InterPro" id="IPR039859">
    <property type="entry name" value="PFA4/ZDH16/20/ERF2-like"/>
</dbReference>
<dbReference type="PANTHER" id="PTHR12246">
    <property type="entry name" value="PALMITOYLTRANSFERASE ZDHHC16"/>
    <property type="match status" value="1"/>
</dbReference>
<keyword evidence="5 7" id="KW-0472">Membrane</keyword>
<comment type="domain">
    <text evidence="7">The DHHC domain is required for palmitoyltransferase activity.</text>
</comment>
<dbReference type="InParanoid" id="A0A6P8J0X7"/>
<dbReference type="GeneID" id="116307156"/>
<feature type="transmembrane region" description="Helical" evidence="7">
    <location>
        <begin position="135"/>
        <end position="155"/>
    </location>
</feature>
<dbReference type="Proteomes" id="UP000515163">
    <property type="component" value="Unplaced"/>
</dbReference>
<dbReference type="InterPro" id="IPR001594">
    <property type="entry name" value="Palmitoyltrfase_DHHC"/>
</dbReference>
<comment type="similarity">
    <text evidence="7">Belongs to the DHHC palmitoyltransferase family.</text>
</comment>
<evidence type="ECO:0000256" key="1">
    <source>
        <dbReference type="ARBA" id="ARBA00004141"/>
    </source>
</evidence>
<proteinExistence type="inferred from homology"/>
<dbReference type="Pfam" id="PF01529">
    <property type="entry name" value="DHHC"/>
    <property type="match status" value="1"/>
</dbReference>
<evidence type="ECO:0000256" key="3">
    <source>
        <dbReference type="ARBA" id="ARBA00022692"/>
    </source>
</evidence>
<evidence type="ECO:0000256" key="4">
    <source>
        <dbReference type="ARBA" id="ARBA00022989"/>
    </source>
</evidence>
<dbReference type="OrthoDB" id="302728at2759"/>
<feature type="domain" description="Palmitoyltransferase DHHC" evidence="8">
    <location>
        <begin position="91"/>
        <end position="229"/>
    </location>
</feature>
<keyword evidence="6 7" id="KW-0012">Acyltransferase</keyword>
<dbReference type="EC" id="2.3.1.225" evidence="7"/>
<keyword evidence="3 7" id="KW-0812">Transmembrane</keyword>
<dbReference type="PROSITE" id="PS50216">
    <property type="entry name" value="DHHC"/>
    <property type="match status" value="1"/>
</dbReference>
<evidence type="ECO:0000256" key="5">
    <source>
        <dbReference type="ARBA" id="ARBA00023136"/>
    </source>
</evidence>
<evidence type="ECO:0000313" key="10">
    <source>
        <dbReference type="RefSeq" id="XP_031573167.1"/>
    </source>
</evidence>
<feature type="transmembrane region" description="Helical" evidence="7">
    <location>
        <begin position="161"/>
        <end position="183"/>
    </location>
</feature>
<evidence type="ECO:0000313" key="9">
    <source>
        <dbReference type="Proteomes" id="UP000515163"/>
    </source>
</evidence>
<dbReference type="GO" id="GO:0016020">
    <property type="term" value="C:membrane"/>
    <property type="evidence" value="ECO:0007669"/>
    <property type="project" value="UniProtKB-SubCell"/>
</dbReference>
<protein>
    <recommendedName>
        <fullName evidence="7">Palmitoyltransferase</fullName>
        <ecNumber evidence="7">2.3.1.225</ecNumber>
    </recommendedName>
</protein>
<feature type="transmembrane region" description="Helical" evidence="7">
    <location>
        <begin position="190"/>
        <end position="212"/>
    </location>
</feature>
<keyword evidence="4 7" id="KW-1133">Transmembrane helix</keyword>
<evidence type="ECO:0000256" key="6">
    <source>
        <dbReference type="ARBA" id="ARBA00023315"/>
    </source>
</evidence>
<feature type="transmembrane region" description="Helical" evidence="7">
    <location>
        <begin position="49"/>
        <end position="68"/>
    </location>
</feature>
<dbReference type="KEGG" id="aten:116307156"/>
<feature type="transmembrane region" description="Helical" evidence="7">
    <location>
        <begin position="16"/>
        <end position="37"/>
    </location>
</feature>
<name>A0A6P8J0X7_ACTTE</name>
<dbReference type="GO" id="GO:0019706">
    <property type="term" value="F:protein-cysteine S-palmitoyltransferase activity"/>
    <property type="evidence" value="ECO:0007669"/>
    <property type="project" value="UniProtKB-EC"/>
</dbReference>
<accession>A0A6P8J0X7</accession>
<evidence type="ECO:0000256" key="2">
    <source>
        <dbReference type="ARBA" id="ARBA00022679"/>
    </source>
</evidence>
<dbReference type="RefSeq" id="XP_031573167.1">
    <property type="nucleotide sequence ID" value="XM_031717307.1"/>
</dbReference>
<dbReference type="AlphaFoldDB" id="A0A6P8J0X7"/>
<reference evidence="10" key="1">
    <citation type="submission" date="2025-08" db="UniProtKB">
        <authorList>
            <consortium name="RefSeq"/>
        </authorList>
    </citation>
    <scope>IDENTIFICATION</scope>
    <source>
        <tissue evidence="10">Tentacle</tissue>
    </source>
</reference>
<gene>
    <name evidence="10" type="primary">LOC116307156</name>
</gene>
<dbReference type="FunCoup" id="A0A6P8J0X7">
    <property type="interactions" value="909"/>
</dbReference>
<evidence type="ECO:0000256" key="7">
    <source>
        <dbReference type="RuleBase" id="RU079119"/>
    </source>
</evidence>
<keyword evidence="9" id="KW-1185">Reference proteome</keyword>